<feature type="compositionally biased region" description="Basic and acidic residues" evidence="1">
    <location>
        <begin position="121"/>
        <end position="157"/>
    </location>
</feature>
<dbReference type="Gene3D" id="4.10.1080.10">
    <property type="entry name" value="TSP type-3 repeat"/>
    <property type="match status" value="1"/>
</dbReference>
<feature type="chain" id="PRO_5021034422" evidence="2">
    <location>
        <begin position="26"/>
        <end position="157"/>
    </location>
</feature>
<accession>A0A4V2UIN2</accession>
<evidence type="ECO:0000256" key="2">
    <source>
        <dbReference type="SAM" id="SignalP"/>
    </source>
</evidence>
<feature type="region of interest" description="Disordered" evidence="1">
    <location>
        <begin position="105"/>
        <end position="157"/>
    </location>
</feature>
<dbReference type="SUPFAM" id="SSF103647">
    <property type="entry name" value="TSP type-3 repeat"/>
    <property type="match status" value="1"/>
</dbReference>
<dbReference type="GO" id="GO:0005509">
    <property type="term" value="F:calcium ion binding"/>
    <property type="evidence" value="ECO:0007669"/>
    <property type="project" value="InterPro"/>
</dbReference>
<feature type="signal peptide" evidence="2">
    <location>
        <begin position="1"/>
        <end position="25"/>
    </location>
</feature>
<dbReference type="Proteomes" id="UP000295382">
    <property type="component" value="Unassembled WGS sequence"/>
</dbReference>
<evidence type="ECO:0000313" key="3">
    <source>
        <dbReference type="EMBL" id="TCS36830.1"/>
    </source>
</evidence>
<name>A0A4V2UIN2_PAULE</name>
<evidence type="ECO:0000313" key="4">
    <source>
        <dbReference type="Proteomes" id="UP000295382"/>
    </source>
</evidence>
<dbReference type="AlphaFoldDB" id="A0A4V2UIN2"/>
<proteinExistence type="predicted"/>
<dbReference type="InterPro" id="IPR028974">
    <property type="entry name" value="TSP_type-3_rpt"/>
</dbReference>
<dbReference type="OrthoDB" id="121499at2"/>
<gene>
    <name evidence="3" type="ORF">EDC30_10549</name>
</gene>
<dbReference type="EMBL" id="SLZQ01000005">
    <property type="protein sequence ID" value="TCS36830.1"/>
    <property type="molecule type" value="Genomic_DNA"/>
</dbReference>
<dbReference type="InterPro" id="IPR024447">
    <property type="entry name" value="YXWGXW_rpt"/>
</dbReference>
<keyword evidence="2" id="KW-0732">Signal</keyword>
<keyword evidence="4" id="KW-1185">Reference proteome</keyword>
<comment type="caution">
    <text evidence="3">The sequence shown here is derived from an EMBL/GenBank/DDBJ whole genome shotgun (WGS) entry which is preliminary data.</text>
</comment>
<dbReference type="RefSeq" id="WP_132258560.1">
    <property type="nucleotide sequence ID" value="NZ_SLZQ01000005.1"/>
</dbReference>
<organism evidence="3 4">
    <name type="scientific">Paucimonas lemoignei</name>
    <name type="common">Pseudomonas lemoignei</name>
    <dbReference type="NCBI Taxonomy" id="29443"/>
    <lineage>
        <taxon>Bacteria</taxon>
        <taxon>Pseudomonadati</taxon>
        <taxon>Pseudomonadota</taxon>
        <taxon>Betaproteobacteria</taxon>
        <taxon>Burkholderiales</taxon>
        <taxon>Burkholderiaceae</taxon>
        <taxon>Paucimonas</taxon>
    </lineage>
</organism>
<evidence type="ECO:0000256" key="1">
    <source>
        <dbReference type="SAM" id="MobiDB-lite"/>
    </source>
</evidence>
<protein>
    <submittedName>
        <fullName evidence="3">YXWGXW repeat-containing protein</fullName>
    </submittedName>
</protein>
<reference evidence="3 4" key="1">
    <citation type="submission" date="2019-03" db="EMBL/GenBank/DDBJ databases">
        <title>Genomic Encyclopedia of Type Strains, Phase IV (KMG-IV): sequencing the most valuable type-strain genomes for metagenomic binning, comparative biology and taxonomic classification.</title>
        <authorList>
            <person name="Goeker M."/>
        </authorList>
    </citation>
    <scope>NUCLEOTIDE SEQUENCE [LARGE SCALE GENOMIC DNA]</scope>
    <source>
        <strain evidence="3 4">DSM 7445</strain>
    </source>
</reference>
<sequence>MKRILATAAAILISSAAFIPTQALAQVDFSIVIGNAPPPPRYEVVPPPRTGYVWAPGYWDWNGRKHVWVGGHWERSRPGYTYQRPQWRQDRGGWRLAHGGWQRAPEYRKPQINRANGHAYGRGDKDRDGVPNYADRDRDGDGVPNRYDRKPDNPRHH</sequence>
<dbReference type="Pfam" id="PF12779">
    <property type="entry name" value="WXXGXW"/>
    <property type="match status" value="1"/>
</dbReference>